<dbReference type="AlphaFoldDB" id="A0A0D0IU23"/>
<proteinExistence type="predicted"/>
<reference evidence="1 2" key="1">
    <citation type="submission" date="2015-01" db="EMBL/GenBank/DDBJ databases">
        <title>Comparative genomics of non-oral Prevotella species.</title>
        <authorList>
            <person name="Accetto T."/>
            <person name="Nograsek B."/>
            <person name="Avgustin G."/>
        </authorList>
    </citation>
    <scope>NUCLEOTIDE SEQUENCE [LARGE SCALE GENOMIC DNA]</scope>
    <source>
        <strain evidence="1 2">P5-119</strain>
    </source>
</reference>
<keyword evidence="2" id="KW-1185">Reference proteome</keyword>
<sequence length="297" mass="35586">MEYILKTKHSEILDLLKKFQDKKSGKIVETRKILRDSFYFLRRKDKRLVLRAFLNGSKTDMDFASLKMQYRWFPELMPLLKERWLSVQTKEVALFIIHNTSKDYVLSQKLLLIKTLGYYQYLAETAPWGEDEVVSPSLNLPDYALSRAEYCRVCFLYGIPIDKNVILKSLFLNIIEFLGYDDSPDWGRSYRQPRDIARGVPDWRKEFSPVLYLDFLLNQANVGLIIQTMRDFNMKKEMEFFWEWKEKMIDSFQCYSSFDDVEDFCKYIVTKVRENFPPQYSYMLPKREKEEPVISEL</sequence>
<dbReference type="RefSeq" id="WP_022315827.1">
    <property type="nucleotide sequence ID" value="NZ_JXQJ01000052.1"/>
</dbReference>
<comment type="caution">
    <text evidence="1">The sequence shown here is derived from an EMBL/GenBank/DDBJ whole genome shotgun (WGS) entry which is preliminary data.</text>
</comment>
<accession>A0A0D0IU23</accession>
<dbReference type="Proteomes" id="UP000032046">
    <property type="component" value="Unassembled WGS sequence"/>
</dbReference>
<protein>
    <submittedName>
        <fullName evidence="1">Uncharacterized protein</fullName>
    </submittedName>
</protein>
<evidence type="ECO:0000313" key="1">
    <source>
        <dbReference type="EMBL" id="KIP62559.1"/>
    </source>
</evidence>
<organism evidence="1 2">
    <name type="scientific">Prevotella pectinovora</name>
    <dbReference type="NCBI Taxonomy" id="1602169"/>
    <lineage>
        <taxon>Bacteria</taxon>
        <taxon>Pseudomonadati</taxon>
        <taxon>Bacteroidota</taxon>
        <taxon>Bacteroidia</taxon>
        <taxon>Bacteroidales</taxon>
        <taxon>Prevotellaceae</taxon>
        <taxon>Prevotella</taxon>
    </lineage>
</organism>
<dbReference type="EMBL" id="JXQK01000053">
    <property type="protein sequence ID" value="KIP62559.1"/>
    <property type="molecule type" value="Genomic_DNA"/>
</dbReference>
<evidence type="ECO:0000313" key="2">
    <source>
        <dbReference type="Proteomes" id="UP000032046"/>
    </source>
</evidence>
<name>A0A0D0IU23_9BACT</name>
<gene>
    <name evidence="1" type="ORF">ST44_07085</name>
</gene>